<keyword evidence="1" id="KW-0812">Transmembrane</keyword>
<accession>A0A447G838</accession>
<evidence type="ECO:0000313" key="2">
    <source>
        <dbReference type="EMBL" id="VDM86629.1"/>
    </source>
</evidence>
<protein>
    <submittedName>
        <fullName evidence="2">Uncharacterized protein</fullName>
    </submittedName>
</protein>
<keyword evidence="1" id="KW-1133">Transmembrane helix</keyword>
<proteinExistence type="predicted"/>
<evidence type="ECO:0000256" key="1">
    <source>
        <dbReference type="SAM" id="Phobius"/>
    </source>
</evidence>
<keyword evidence="1" id="KW-0472">Membrane</keyword>
<dbReference type="EMBL" id="LR130759">
    <property type="protein sequence ID" value="VDM86629.1"/>
    <property type="molecule type" value="Genomic_DNA"/>
</dbReference>
<dbReference type="KEGG" id="mbai:MB901379_00150"/>
<gene>
    <name evidence="2" type="ORF">MB901379_00150</name>
</gene>
<evidence type="ECO:0000313" key="3">
    <source>
        <dbReference type="Proteomes" id="UP000269998"/>
    </source>
</evidence>
<keyword evidence="3" id="KW-1185">Reference proteome</keyword>
<reference evidence="3" key="1">
    <citation type="submission" date="2018-02" db="EMBL/GenBank/DDBJ databases">
        <authorList>
            <person name="Seth-Smith MB H."/>
            <person name="Seth-Smith H."/>
        </authorList>
    </citation>
    <scope>NUCLEOTIDE SEQUENCE [LARGE SCALE GENOMIC DNA]</scope>
</reference>
<name>A0A447G838_9MYCO</name>
<organism evidence="2 3">
    <name type="scientific">Mycobacterium basiliense</name>
    <dbReference type="NCBI Taxonomy" id="2094119"/>
    <lineage>
        <taxon>Bacteria</taxon>
        <taxon>Bacillati</taxon>
        <taxon>Actinomycetota</taxon>
        <taxon>Actinomycetes</taxon>
        <taxon>Mycobacteriales</taxon>
        <taxon>Mycobacteriaceae</taxon>
        <taxon>Mycobacterium</taxon>
    </lineage>
</organism>
<dbReference type="Proteomes" id="UP000269998">
    <property type="component" value="Chromosome"/>
</dbReference>
<sequence>MRDHFFGRSQARRLSRRFSGVGVDIPPGRLREMLAGMPASDDELTSFNFGLIALHINREKRLAQLQRMQRRCRQALISLGMVIVALNFLLCIGYLLFTLTLQRSL</sequence>
<dbReference type="AlphaFoldDB" id="A0A447G838"/>
<feature type="transmembrane region" description="Helical" evidence="1">
    <location>
        <begin position="75"/>
        <end position="97"/>
    </location>
</feature>